<feature type="domain" description="PKS/mFAS DH" evidence="12">
    <location>
        <begin position="933"/>
        <end position="1244"/>
    </location>
</feature>
<dbReference type="PROSITE" id="PS00455">
    <property type="entry name" value="AMP_BINDING"/>
    <property type="match status" value="1"/>
</dbReference>
<evidence type="ECO:0000259" key="12">
    <source>
        <dbReference type="PROSITE" id="PS52019"/>
    </source>
</evidence>
<dbReference type="SMART" id="SM00826">
    <property type="entry name" value="PKS_DH"/>
    <property type="match status" value="1"/>
</dbReference>
<dbReference type="InterPro" id="IPR020845">
    <property type="entry name" value="AMP-binding_CS"/>
</dbReference>
<dbReference type="Gene3D" id="3.40.50.12780">
    <property type="entry name" value="N-terminal domain of ligase-like"/>
    <property type="match status" value="1"/>
</dbReference>
<dbReference type="InterPro" id="IPR020843">
    <property type="entry name" value="ER"/>
</dbReference>
<dbReference type="EMBL" id="MDYP01000008">
    <property type="protein sequence ID" value="OQE08795.1"/>
    <property type="molecule type" value="Genomic_DNA"/>
</dbReference>
<dbReference type="SUPFAM" id="SSF53901">
    <property type="entry name" value="Thiolase-like"/>
    <property type="match status" value="1"/>
</dbReference>
<dbReference type="PROSITE" id="PS00606">
    <property type="entry name" value="KS3_1"/>
    <property type="match status" value="1"/>
</dbReference>
<dbReference type="GO" id="GO:0006633">
    <property type="term" value="P:fatty acid biosynthetic process"/>
    <property type="evidence" value="ECO:0007669"/>
    <property type="project" value="InterPro"/>
</dbReference>
<dbReference type="Pfam" id="PF00109">
    <property type="entry name" value="ketoacyl-synt"/>
    <property type="match status" value="1"/>
</dbReference>
<dbReference type="InterPro" id="IPR016035">
    <property type="entry name" value="Acyl_Trfase/lysoPLipase"/>
</dbReference>
<dbReference type="SMART" id="SM00822">
    <property type="entry name" value="PKS_KR"/>
    <property type="match status" value="1"/>
</dbReference>
<dbReference type="Pfam" id="PF08659">
    <property type="entry name" value="KR"/>
    <property type="match status" value="1"/>
</dbReference>
<comment type="similarity">
    <text evidence="8">In the C-terminal section; belongs to the NRP synthetase family.</text>
</comment>
<dbReference type="Gene3D" id="3.40.50.720">
    <property type="entry name" value="NAD(P)-binding Rossmann-like Domain"/>
    <property type="match status" value="3"/>
</dbReference>
<dbReference type="SUPFAM" id="SSF52151">
    <property type="entry name" value="FabD/lysophospholipase-like"/>
    <property type="match status" value="1"/>
</dbReference>
<organism evidence="13 14">
    <name type="scientific">Penicillium vulpinum</name>
    <dbReference type="NCBI Taxonomy" id="29845"/>
    <lineage>
        <taxon>Eukaryota</taxon>
        <taxon>Fungi</taxon>
        <taxon>Dikarya</taxon>
        <taxon>Ascomycota</taxon>
        <taxon>Pezizomycotina</taxon>
        <taxon>Eurotiomycetes</taxon>
        <taxon>Eurotiomycetidae</taxon>
        <taxon>Eurotiales</taxon>
        <taxon>Aspergillaceae</taxon>
        <taxon>Penicillium</taxon>
    </lineage>
</organism>
<dbReference type="GO" id="GO:0016874">
    <property type="term" value="F:ligase activity"/>
    <property type="evidence" value="ECO:0007669"/>
    <property type="project" value="UniProtKB-KW"/>
</dbReference>
<keyword evidence="5" id="KW-0521">NADP</keyword>
<dbReference type="PANTHER" id="PTHR43775">
    <property type="entry name" value="FATTY ACID SYNTHASE"/>
    <property type="match status" value="1"/>
</dbReference>
<dbReference type="SUPFAM" id="SSF52777">
    <property type="entry name" value="CoA-dependent acyltransferases"/>
    <property type="match status" value="2"/>
</dbReference>
<dbReference type="NCBIfam" id="TIGR01733">
    <property type="entry name" value="AA-adenyl-dom"/>
    <property type="match status" value="1"/>
</dbReference>
<dbReference type="SMART" id="SM00827">
    <property type="entry name" value="PKS_AT"/>
    <property type="match status" value="1"/>
</dbReference>
<dbReference type="Gene3D" id="3.40.47.10">
    <property type="match status" value="1"/>
</dbReference>
<dbReference type="SMART" id="SM00825">
    <property type="entry name" value="PKS_KS"/>
    <property type="match status" value="1"/>
</dbReference>
<dbReference type="InterPro" id="IPR013149">
    <property type="entry name" value="ADH-like_C"/>
</dbReference>
<dbReference type="InterPro" id="IPR014043">
    <property type="entry name" value="Acyl_transferase_dom"/>
</dbReference>
<dbReference type="CDD" id="cd05930">
    <property type="entry name" value="A_NRPS"/>
    <property type="match status" value="1"/>
</dbReference>
<dbReference type="InterPro" id="IPR000873">
    <property type="entry name" value="AMP-dep_synth/lig_dom"/>
</dbReference>
<evidence type="ECO:0000313" key="13">
    <source>
        <dbReference type="EMBL" id="OQE08795.1"/>
    </source>
</evidence>
<feature type="region of interest" description="C-terminal hotdog fold" evidence="9">
    <location>
        <begin position="1088"/>
        <end position="1244"/>
    </location>
</feature>
<dbReference type="Pfam" id="PF21089">
    <property type="entry name" value="PKS_DH_N"/>
    <property type="match status" value="1"/>
</dbReference>
<dbReference type="STRING" id="29845.A0A1V6S412"/>
<protein>
    <recommendedName>
        <fullName evidence="15">Carrier domain-containing protein</fullName>
    </recommendedName>
</protein>
<keyword evidence="1" id="KW-0596">Phosphopantetheine</keyword>
<evidence type="ECO:0000256" key="7">
    <source>
        <dbReference type="ARBA" id="ARBA00023315"/>
    </source>
</evidence>
<dbReference type="InterPro" id="IPR001242">
    <property type="entry name" value="Condensation_dom"/>
</dbReference>
<dbReference type="Gene3D" id="3.30.559.10">
    <property type="entry name" value="Chloramphenicol acetyltransferase-like domain"/>
    <property type="match status" value="1"/>
</dbReference>
<dbReference type="Pfam" id="PF16197">
    <property type="entry name" value="KAsynt_C_assoc"/>
    <property type="match status" value="1"/>
</dbReference>
<dbReference type="SMART" id="SM00823">
    <property type="entry name" value="PKS_PP"/>
    <property type="match status" value="2"/>
</dbReference>
<evidence type="ECO:0000259" key="11">
    <source>
        <dbReference type="PROSITE" id="PS52004"/>
    </source>
</evidence>
<feature type="domain" description="Carrier" evidence="10">
    <location>
        <begin position="2233"/>
        <end position="2310"/>
    </location>
</feature>
<dbReference type="InterPro" id="IPR018201">
    <property type="entry name" value="Ketoacyl_synth_AS"/>
</dbReference>
<dbReference type="Gene3D" id="3.10.129.110">
    <property type="entry name" value="Polyketide synthase dehydratase"/>
    <property type="match status" value="1"/>
</dbReference>
<dbReference type="SMART" id="SM00829">
    <property type="entry name" value="PKS_ER"/>
    <property type="match status" value="1"/>
</dbReference>
<dbReference type="Pfam" id="PF14765">
    <property type="entry name" value="PS-DH"/>
    <property type="match status" value="1"/>
</dbReference>
<feature type="domain" description="Ketosynthase family 3 (KS3)" evidence="11">
    <location>
        <begin position="13"/>
        <end position="436"/>
    </location>
</feature>
<dbReference type="GO" id="GO:0016491">
    <property type="term" value="F:oxidoreductase activity"/>
    <property type="evidence" value="ECO:0007669"/>
    <property type="project" value="InterPro"/>
</dbReference>
<dbReference type="InterPro" id="IPR042099">
    <property type="entry name" value="ANL_N_sf"/>
</dbReference>
<dbReference type="Gene3D" id="3.30.70.3290">
    <property type="match status" value="1"/>
</dbReference>
<dbReference type="InterPro" id="IPR036291">
    <property type="entry name" value="NAD(P)-bd_dom_sf"/>
</dbReference>
<dbReference type="InterPro" id="IPR016039">
    <property type="entry name" value="Thiolase-like"/>
</dbReference>
<evidence type="ECO:0000313" key="14">
    <source>
        <dbReference type="Proteomes" id="UP000191518"/>
    </source>
</evidence>
<dbReference type="InterPro" id="IPR009081">
    <property type="entry name" value="PP-bd_ACP"/>
</dbReference>
<dbReference type="InterPro" id="IPR045851">
    <property type="entry name" value="AMP-bd_C_sf"/>
</dbReference>
<dbReference type="GO" id="GO:0030639">
    <property type="term" value="P:polyketide biosynthetic process"/>
    <property type="evidence" value="ECO:0007669"/>
    <property type="project" value="UniProtKB-ARBA"/>
</dbReference>
<dbReference type="Proteomes" id="UP000191518">
    <property type="component" value="Unassembled WGS sequence"/>
</dbReference>
<dbReference type="InterPro" id="IPR020806">
    <property type="entry name" value="PKS_PP-bd"/>
</dbReference>
<dbReference type="InterPro" id="IPR014031">
    <property type="entry name" value="Ketoacyl_synth_C"/>
</dbReference>
<evidence type="ECO:0000259" key="10">
    <source>
        <dbReference type="PROSITE" id="PS50075"/>
    </source>
</evidence>
<dbReference type="InterPro" id="IPR020807">
    <property type="entry name" value="PKS_DH"/>
</dbReference>
<dbReference type="Pfam" id="PF00550">
    <property type="entry name" value="PP-binding"/>
    <property type="match status" value="2"/>
</dbReference>
<dbReference type="Gene3D" id="1.10.1200.10">
    <property type="entry name" value="ACP-like"/>
    <property type="match status" value="2"/>
</dbReference>
<dbReference type="InterPro" id="IPR011032">
    <property type="entry name" value="GroES-like_sf"/>
</dbReference>
<dbReference type="SUPFAM" id="SSF47336">
    <property type="entry name" value="ACP-like"/>
    <property type="match status" value="2"/>
</dbReference>
<dbReference type="Pfam" id="PF07993">
    <property type="entry name" value="NAD_binding_4"/>
    <property type="match status" value="1"/>
</dbReference>
<dbReference type="Pfam" id="PF00668">
    <property type="entry name" value="Condensation"/>
    <property type="match status" value="1"/>
</dbReference>
<evidence type="ECO:0000256" key="8">
    <source>
        <dbReference type="ARBA" id="ARBA00029443"/>
    </source>
</evidence>
<feature type="active site" description="Proton donor; for dehydratase activity" evidence="9">
    <location>
        <position position="1152"/>
    </location>
</feature>
<evidence type="ECO:0008006" key="15">
    <source>
        <dbReference type="Google" id="ProtNLM"/>
    </source>
</evidence>
<dbReference type="InterPro" id="IPR049551">
    <property type="entry name" value="PKS_DH_C"/>
</dbReference>
<dbReference type="Gene3D" id="3.90.180.10">
    <property type="entry name" value="Medium-chain alcohol dehydrogenases, catalytic domain"/>
    <property type="match status" value="1"/>
</dbReference>
<dbReference type="SUPFAM" id="SSF56801">
    <property type="entry name" value="Acetyl-CoA synthetase-like"/>
    <property type="match status" value="1"/>
</dbReference>
<keyword evidence="7" id="KW-0012">Acyltransferase</keyword>
<dbReference type="SUPFAM" id="SSF51735">
    <property type="entry name" value="NAD(P)-binding Rossmann-fold domains"/>
    <property type="match status" value="3"/>
</dbReference>
<evidence type="ECO:0000256" key="9">
    <source>
        <dbReference type="PROSITE-ProRule" id="PRU01363"/>
    </source>
</evidence>
<dbReference type="CDD" id="cd05195">
    <property type="entry name" value="enoyl_red"/>
    <property type="match status" value="1"/>
</dbReference>
<dbReference type="InterPro" id="IPR010071">
    <property type="entry name" value="AA_adenyl_dom"/>
</dbReference>
<name>A0A1V6S412_9EURO</name>
<dbReference type="SUPFAM" id="SSF50129">
    <property type="entry name" value="GroES-like"/>
    <property type="match status" value="1"/>
</dbReference>
<dbReference type="GO" id="GO:0004315">
    <property type="term" value="F:3-oxoacyl-[acyl-carrier-protein] synthase activity"/>
    <property type="evidence" value="ECO:0007669"/>
    <property type="project" value="InterPro"/>
</dbReference>
<dbReference type="InterPro" id="IPR013968">
    <property type="entry name" value="PKS_KR"/>
</dbReference>
<feature type="domain" description="Carrier" evidence="10">
    <location>
        <begin position="3362"/>
        <end position="3439"/>
    </location>
</feature>
<dbReference type="InterPro" id="IPR013120">
    <property type="entry name" value="FAR_NAD-bd"/>
</dbReference>
<proteinExistence type="inferred from homology"/>
<dbReference type="Pfam" id="PF00107">
    <property type="entry name" value="ADH_zinc_N"/>
    <property type="match status" value="1"/>
</dbReference>
<evidence type="ECO:0000256" key="5">
    <source>
        <dbReference type="ARBA" id="ARBA00022857"/>
    </source>
</evidence>
<dbReference type="InterPro" id="IPR049900">
    <property type="entry name" value="PKS_mFAS_DH"/>
</dbReference>
<dbReference type="SUPFAM" id="SSF55048">
    <property type="entry name" value="Probable ACP-binding domain of malonyl-CoA ACP transacylase"/>
    <property type="match status" value="1"/>
</dbReference>
<dbReference type="InterPro" id="IPR049552">
    <property type="entry name" value="PKS_DH_N"/>
</dbReference>
<dbReference type="PROSITE" id="PS50075">
    <property type="entry name" value="CARRIER"/>
    <property type="match status" value="2"/>
</dbReference>
<feature type="region of interest" description="N-terminal hotdog fold" evidence="9">
    <location>
        <begin position="933"/>
        <end position="1068"/>
    </location>
</feature>
<evidence type="ECO:0000256" key="6">
    <source>
        <dbReference type="ARBA" id="ARBA00023268"/>
    </source>
</evidence>
<dbReference type="Pfam" id="PF00501">
    <property type="entry name" value="AMP-binding"/>
    <property type="match status" value="1"/>
</dbReference>
<dbReference type="InterPro" id="IPR057326">
    <property type="entry name" value="KR_dom"/>
</dbReference>
<dbReference type="GO" id="GO:0031177">
    <property type="term" value="F:phosphopantetheine binding"/>
    <property type="evidence" value="ECO:0007669"/>
    <property type="project" value="InterPro"/>
</dbReference>
<dbReference type="GO" id="GO:1901336">
    <property type="term" value="P:lactone biosynthetic process"/>
    <property type="evidence" value="ECO:0007669"/>
    <property type="project" value="UniProtKB-ARBA"/>
</dbReference>
<comment type="caution">
    <text evidence="13">The sequence shown here is derived from an EMBL/GenBank/DDBJ whole genome shotgun (WGS) entry which is preliminary data.</text>
</comment>
<dbReference type="CDD" id="cd00833">
    <property type="entry name" value="PKS"/>
    <property type="match status" value="1"/>
</dbReference>
<dbReference type="Gene3D" id="3.30.559.30">
    <property type="entry name" value="Nonribosomal peptide synthetase, condensation domain"/>
    <property type="match status" value="1"/>
</dbReference>
<dbReference type="InterPro" id="IPR032821">
    <property type="entry name" value="PKS_assoc"/>
</dbReference>
<dbReference type="InterPro" id="IPR042104">
    <property type="entry name" value="PKS_dehydratase_sf"/>
</dbReference>
<dbReference type="InterPro" id="IPR020841">
    <property type="entry name" value="PKS_Beta-ketoAc_synthase_dom"/>
</dbReference>
<evidence type="ECO:0000256" key="1">
    <source>
        <dbReference type="ARBA" id="ARBA00022450"/>
    </source>
</evidence>
<keyword evidence="2" id="KW-0597">Phosphoprotein</keyword>
<dbReference type="FunFam" id="3.40.47.10:FF:000019">
    <property type="entry name" value="Polyketide synthase type I"/>
    <property type="match status" value="1"/>
</dbReference>
<sequence length="3874" mass="427379">MAERQAEYKNGDLDPSVIVGLACRVPGSKNPSQLWDAIVEQRDLRRKIPENRFNVDKFYHPDGTNKGTTNARYGYFLDQDLGDFDASFFGISGSEAKAMDPQQRILLEVVYEALEDAGITLDEINGSSTSVLCGSFTNDYNAMLSKDFESYPKYTVTGTGNAILSNRISYFYNLHGTSLTVDTACSSSMVCLHLANKALLDGEADMSIVVGSSLHFDSDMFVTMTDLGMLSTDGRCRAFDAAGSGYVRGEGICAVILKRQSSAILHGDSIHAVVRGTGSNHDGQKPGITFPNSVAQEALIRSTYQAAGLDPADTQYFEAHGTGTQAGDPNETRAVGAVFSDRQEPLFIGSLKSNIGHLEGASGVASVIKTTLALQKGKIPPNMHFNTLNPKIDLQGWKLAVPTELVDWPRPENGLRRASINSFGYGGTNAHVVLEEYLPAKAITPMNIPEVIANGVHDRPYLLPLTSHSTKAGELWEKLLRSYLINESPQLPDVAFTLSHRRTMHRYRSFIVSGSLQAALENTERPRPYAPWSQANSDPPRLGFVFTGQGAQWHAMGRQLIQECPLFRQTLERCDSILQSLPDAPSWYILEELCQSENASNLGQTLYSQTICTALQIALVDLMKCWAVVPSGVVGHSSGEIGAAYAAGILSFENAMVAAYYRGLYMSSCGNSDKVPGAMMAVGMNKSDTLNALEPFVGRIVIAAINSANTITVSGDEDAIIELKNDLDRQKIFARQLQVKQAFHSHHMVPLAPAYRSALQSYKEFDSQSATCQMFSTVTARVADPEAMGANYWAANMTNVVRFSDGLAGTLLDEFDEKNVDILVEVGPHPALKGPCKQIMQSLKLDLPYVATLTRGTSDFESMLTMAGQLFSLGYPIDLAAVNQNSSLGPSGELIQTGPGKKLKDFPSYAWDHKRYWSDTRVIREHRLRRFRHSILGHILPGSVASQPTWRNILRISEIPWLAEHIVDGKTVFPAAGYISMAIEAAIRQRSLELNEATITLQGVSIKAPLIIEDGEDGVEVLLNLCPTTTSAKERSESLLEFCVSSYNNSGVCIEHCRGVIFIGAKLQTNSQISETKAYVNGLLKRTNYSVPAQTFYRHLSQIGLDYGDRFKLLTGNIDRGNGFAVSSLVFNPQSLPCEEADVTVVHPTLLDSSFHLIFSAIESCLDRTLDEPYVPSFIRSMVFAGFSAAARSMDTRRYQICSATKMLSPRVAISDILLQDETGSMTMQIDGLEVKSLGGDQSDSQMSRSLFFRQQWLPCFDLLSYDPQLESRSLAEIVEIFAHQYPNSRLLHIVSSIDESRQLVHTLGLKSGQRRKVQSIDVCIPEGSGSVMADHELISQSGGLLNILEPDGVYDLLIVSRDTVNINLDTILKPNGSIIQDHSKVRTAIRDDYQVLFSSHGMTAYRRHEDISPAKAEEVSVVIPDLLSGRVQDIVNSLRSVIADINLVSLKEVVELDQLNQHGVLLVLASLGGPPQDEGSFRAFQKILTSIKRKVIWALEGATMDSPHPDQAMFLGLIRTARSENDQLQITTVDYSAKTTPIAFANGLVKFLNLAQLDEDELTERDGCIYLPKIVADDECNRKLRNGPNQEPSPEMFGSSGPLTLKIGKIGLLDTFHFERDEDFFDEVIQDDEIEIQVKASPISARDVAVVTGTIDSHKLGDECAGIVTRIGNAVENFSPGDRVIAWRPGQGAHRTLVRNPAALSYKLTESMPFSDAAAVPIAVTTSWYALSYVARVQAGETVLIHCAASSVGQIAVQIAVRAGARILVTVGTPEKRSYMKRQYGLQDDQIFDSREKTFVKGVLRATQGNGVDVVLNCLSGPLFQASCACVKAFGRLIELGKRDIQDGTLMSMEFLRKNISIASVDLVNMFESNKPLAERVFQEACELVHKNEIQPLSDITTFSYADLSKGFHLAKKGEHFHKIVLVPGNDDIVPIAPPRFLGTKLFQAQKTYLLVGGLGGVGRTLSQWMIRKGARSLAFFSRSGDDQTEAKATVAWLQERDISVTVYRGDVTNIQDVQNCVKKIGISLGGVIHAAMVIQDATLDTMTFTQWQRCIRPKVDGAQNLHLATLSLHLDFFVCFSSVTSIIGSKGLANYSAANAFLDALIAHRRARGLCGSTLNVGAVSNVGVIAESENLQKVMERLQMDFISEEELLYQLQEAIKPDIMSDSAPVGIDKHQTITGINLQSADVYWAQKPLFRNLYANHDFEDRADSRNDKSIAAILAVEPDSEARERILVDTFIDKVSKVLEIPREIILPNNSLSSYGLDSLVAADFRSWFRKELQVDIALFDILSAQSIQALIKKALNLITAAISAVSGPADAPSKALPDNDQTKAVDGSLPPMHISEIKKSPPDQGDIPLSTYQSRLWFLHSMAEDKSALVLPIVMFIRGKPHRENLRRAILELCMRNSALRTAYFEGTDFTQQKPVDDFDVNLSMRDFSRLPSPDEALERYVAQSKLNEVDISDGEVTTWCLAKLGDERYALVSMMHHIAVDRGCYKIMMNQVVQLYDAFQMDRDLSTVPSPKLDYIDFTLWHNEYLRSPGVQAHKDWWKSSLAGIPTSSRLLPFSAVPERPSHGDPRRATVKANLVTRLFSRMKRLSTEIKGTPYHFLLAAFRAFHYRYTQDPDLVMLVVDGNRPHPDADDITGFFVNMCPVRCQDECDTTFDQLLVATKDRALEAMSHSFIPFDEIVNLMQVDKTPSHSPISQVIVNYQIHGPAPRFEAADFAIEGASMTDIPTACELSLEALETATHSLDLRIEYSTALYGSEDMQRFVDNFLTFLESVIKDHRQPVEEVDLCGRLEFERLQRNFWNTEFQDSLWSNQTVIDRILDVSRNQPEATALIVSDGTNITYGELSRNATLVASALREAGVESGDRIALACRPCIGAVEGMLGILLARACYVTLDPDFAKERLAFMFQDAGCRAILVGSGGEFVAEEITKLGVSTKVIRVDECIKSPCLLSNLEPRQLSDPFYMIYTSGSTGMPKGVILSESNTHQMLSTLHRDFGFSRADSFLQQSSMAFDLSIVQIFSALCSGARVCIASSETRNDPYALAGFMKQQGVTVTYFTPTQYSLLLESNREALKQCRDYRVAFFAGERLPIRVVKAFYDLATPAVLYNTWSPSELVVQTTIARIDEPDEASLNLPIGKPLSNCRHYILDNDDHPLPLGFVGEIAVGGAQVGQGYLNRPAANRKSFVEDPFCSQDDRRRGWARMFKTGDRGKFRPDGQLEFHGRIAGDKQIKLRGFRVDLGEIEHCIFRNSQSIGKGLVDIAVISRPREDDEQNVQLIAFFVPSQIYDKQERHVFVTELHALISSQLNYYMLPSGYHFLERLPVTIGGKVDRRALLSIDLDPVLPFSDPSNTDENLNDVEKSAIKIFQKVLGSNVGYTRLKDNFFHKGGNSVLLVRLQAELRQCFEKVPTLTQLFQEPTVAAISTFLQSGRATNGSIVANADDAIIDWAAESKVARDSRFPLQHGSLTVPRHEVTAVLIAGTMSRINAHLIAEILHTKPTVRLYVVGLFNVLTAASVTEELGKYGLLKPKGLTESSVIGRITPVRGTLVQGSLGLSKSAFRELGQTVQSIYYLGGEISLLQTYSHLKASHVNALLDLIRLAGTGDFVSELHYLSTWSVAHLQTWPTAQRTFDQIVTTEGDMTHFLPPPGNELGYFKARWVAESLLVKAAERGYPVTLTRASSISALSHSAVSSGSTVNPGLEDFTVQMVRGMVDTGSVPRIGIENGPSFVVDIIPVEYFAAAFVALTTHTAVESDGNGLTVYHLGNPQPLHINDLPEVISQMRPNSKQSVSHVSLEEWLEKMETAPGVEDLDAATVRSTVLKRYFLANGHVMFPLDQTETKRVLDSIAPHLQGMCPSVDADFLDAL</sequence>
<dbReference type="InterPro" id="IPR050091">
    <property type="entry name" value="PKS_NRPS_Biosynth_Enz"/>
</dbReference>
<feature type="active site" description="Proton acceptor; for dehydratase activity" evidence="9">
    <location>
        <position position="965"/>
    </location>
</feature>
<dbReference type="Gene3D" id="3.40.366.10">
    <property type="entry name" value="Malonyl-Coenzyme A Acyl Carrier Protein, domain 2"/>
    <property type="match status" value="1"/>
</dbReference>
<dbReference type="PROSITE" id="PS52004">
    <property type="entry name" value="KS3_2"/>
    <property type="match status" value="1"/>
</dbReference>
<accession>A0A1V6S412</accession>
<dbReference type="InterPro" id="IPR023213">
    <property type="entry name" value="CAT-like_dom_sf"/>
</dbReference>
<keyword evidence="3" id="KW-0436">Ligase</keyword>
<evidence type="ECO:0000256" key="3">
    <source>
        <dbReference type="ARBA" id="ARBA00022598"/>
    </source>
</evidence>
<dbReference type="InterPro" id="IPR016036">
    <property type="entry name" value="Malonyl_transacylase_ACP-bd"/>
</dbReference>
<dbReference type="PROSITE" id="PS52019">
    <property type="entry name" value="PKS_MFAS_DH"/>
    <property type="match status" value="1"/>
</dbReference>
<keyword evidence="14" id="KW-1185">Reference proteome</keyword>
<evidence type="ECO:0000256" key="4">
    <source>
        <dbReference type="ARBA" id="ARBA00022679"/>
    </source>
</evidence>
<keyword evidence="6" id="KW-0511">Multifunctional enzyme</keyword>
<reference evidence="14" key="1">
    <citation type="journal article" date="2017" name="Nat. Microbiol.">
        <title>Global analysis of biosynthetic gene clusters reveals vast potential of secondary metabolite production in Penicillium species.</title>
        <authorList>
            <person name="Nielsen J.C."/>
            <person name="Grijseels S."/>
            <person name="Prigent S."/>
            <person name="Ji B."/>
            <person name="Dainat J."/>
            <person name="Nielsen K.F."/>
            <person name="Frisvad J.C."/>
            <person name="Workman M."/>
            <person name="Nielsen J."/>
        </authorList>
    </citation>
    <scope>NUCLEOTIDE SEQUENCE [LARGE SCALE GENOMIC DNA]</scope>
    <source>
        <strain evidence="14">IBT 29486</strain>
    </source>
</reference>
<gene>
    <name evidence="13" type="ORF">PENVUL_c008G03992</name>
</gene>
<dbReference type="InterPro" id="IPR036736">
    <property type="entry name" value="ACP-like_sf"/>
</dbReference>
<dbReference type="InterPro" id="IPR013154">
    <property type="entry name" value="ADH-like_N"/>
</dbReference>
<dbReference type="InterPro" id="IPR001227">
    <property type="entry name" value="Ac_transferase_dom_sf"/>
</dbReference>
<dbReference type="GO" id="GO:0004312">
    <property type="term" value="F:fatty acid synthase activity"/>
    <property type="evidence" value="ECO:0007669"/>
    <property type="project" value="TreeGrafter"/>
</dbReference>
<dbReference type="InterPro" id="IPR014030">
    <property type="entry name" value="Ketoacyl_synth_N"/>
</dbReference>
<dbReference type="FunFam" id="3.40.366.10:FF:000002">
    <property type="entry name" value="Probable polyketide synthase 2"/>
    <property type="match status" value="1"/>
</dbReference>
<dbReference type="Pfam" id="PF08240">
    <property type="entry name" value="ADH_N"/>
    <property type="match status" value="1"/>
</dbReference>
<dbReference type="Gene3D" id="3.30.300.30">
    <property type="match status" value="1"/>
</dbReference>
<keyword evidence="4" id="KW-0808">Transferase</keyword>
<dbReference type="Pfam" id="PF00698">
    <property type="entry name" value="Acyl_transf_1"/>
    <property type="match status" value="1"/>
</dbReference>
<dbReference type="PANTHER" id="PTHR43775:SF37">
    <property type="entry name" value="SI:DKEY-61P9.11"/>
    <property type="match status" value="1"/>
</dbReference>
<evidence type="ECO:0000256" key="2">
    <source>
        <dbReference type="ARBA" id="ARBA00022553"/>
    </source>
</evidence>
<dbReference type="Pfam" id="PF02801">
    <property type="entry name" value="Ketoacyl-synt_C"/>
    <property type="match status" value="1"/>
</dbReference>